<feature type="compositionally biased region" description="Basic and acidic residues" evidence="1">
    <location>
        <begin position="731"/>
        <end position="743"/>
    </location>
</feature>
<proteinExistence type="predicted"/>
<evidence type="ECO:0000313" key="3">
    <source>
        <dbReference type="Proteomes" id="UP001151760"/>
    </source>
</evidence>
<evidence type="ECO:0000313" key="2">
    <source>
        <dbReference type="EMBL" id="GJS76397.1"/>
    </source>
</evidence>
<feature type="compositionally biased region" description="Acidic residues" evidence="1">
    <location>
        <begin position="351"/>
        <end position="365"/>
    </location>
</feature>
<evidence type="ECO:0000256" key="1">
    <source>
        <dbReference type="SAM" id="MobiDB-lite"/>
    </source>
</evidence>
<keyword evidence="3" id="KW-1185">Reference proteome</keyword>
<reference evidence="2" key="2">
    <citation type="submission" date="2022-01" db="EMBL/GenBank/DDBJ databases">
        <authorList>
            <person name="Yamashiro T."/>
            <person name="Shiraishi A."/>
            <person name="Satake H."/>
            <person name="Nakayama K."/>
        </authorList>
    </citation>
    <scope>NUCLEOTIDE SEQUENCE</scope>
</reference>
<evidence type="ECO:0008006" key="4">
    <source>
        <dbReference type="Google" id="ProtNLM"/>
    </source>
</evidence>
<feature type="region of interest" description="Disordered" evidence="1">
    <location>
        <begin position="704"/>
        <end position="765"/>
    </location>
</feature>
<comment type="caution">
    <text evidence="2">The sequence shown here is derived from an EMBL/GenBank/DDBJ whole genome shotgun (WGS) entry which is preliminary data.</text>
</comment>
<organism evidence="2 3">
    <name type="scientific">Tanacetum coccineum</name>
    <dbReference type="NCBI Taxonomy" id="301880"/>
    <lineage>
        <taxon>Eukaryota</taxon>
        <taxon>Viridiplantae</taxon>
        <taxon>Streptophyta</taxon>
        <taxon>Embryophyta</taxon>
        <taxon>Tracheophyta</taxon>
        <taxon>Spermatophyta</taxon>
        <taxon>Magnoliopsida</taxon>
        <taxon>eudicotyledons</taxon>
        <taxon>Gunneridae</taxon>
        <taxon>Pentapetalae</taxon>
        <taxon>asterids</taxon>
        <taxon>campanulids</taxon>
        <taxon>Asterales</taxon>
        <taxon>Asteraceae</taxon>
        <taxon>Asteroideae</taxon>
        <taxon>Anthemideae</taxon>
        <taxon>Anthemidinae</taxon>
        <taxon>Tanacetum</taxon>
    </lineage>
</organism>
<accession>A0ABQ4YG06</accession>
<dbReference type="EMBL" id="BQNB010010372">
    <property type="protein sequence ID" value="GJS76397.1"/>
    <property type="molecule type" value="Genomic_DNA"/>
</dbReference>
<feature type="compositionally biased region" description="Acidic residues" evidence="1">
    <location>
        <begin position="373"/>
        <end position="397"/>
    </location>
</feature>
<feature type="compositionally biased region" description="Acidic residues" evidence="1">
    <location>
        <begin position="404"/>
        <end position="419"/>
    </location>
</feature>
<sequence>MNPIATQQASLDNALVPHRKRLKIERCNARIAFSKPQREETYQVTLEALKLSPCYPAFVITAKLPQIYMHQFWNTITKIRDTDAYKFKLDKKKCRVDTEVFREILHICPIILNQYFIIQKKIWLHSFRNLAILADVICYLQLTLIKCTSLGERLLQSSIDFMYQADNKEISSASKEHMPYPRFTKVIINHFISTDKTISMRNRISLHIIRDDLLLGTLKFVSKTQDYQQKVPLRKARKYKKVASPLRKLSPVKETEPVKKTKRIKRPAKKCTTAPTTGVAIRDTPGVSVSKKKTHAKADRSKGNGVSSQPKVPDESEDKTTGTDEGTSTKPGVPDVPKYQSKSKNESWSDSIDDNDYDNDDDSKSDDDKANSDDDGNSDTDDNERTDSDDDDDDDENPSFTLKDDDEEEHDEEYESDDDYEIFVEDAHVTLTSSHKTESSIQSSFVSSDFASKFLILENVPPAVDEVASMMKSHQEESSTQATSLFTVPVTAIPETATAHATIVPPTISMITPLLQLTTPSPAPTTISTTTLIHTLPDFSSLFGSDQRVSTLETDFSRIVYATRTALESYTKELEKKVQEKRKLYIDVVEKSVKDIIKDEVKSLLPHILPKEVSDFATHVIQSTITESLENVVLAKSSSQPQSTYVAATSLTEFELKKILLDKLEKSKSYRAAKVHKNIYDALIQSYQLDNDLFDSYGKAYSLKRSHEDKDKDEDPLAGPDQGLKKRKKSKDVEPPRSSKSKDSQSSSFKGTKSQSKSSGKSAQVEELEASKYDWFKKPERPLTPDPDWNTRKQIDFKPPQMWISQIAKAEKPPLTFDELMSTPIDFLAFVMNHLKIDNLTQQHLVGSTFNLLKGTCKSQVELEYHFEECYKAVTNRLDWTNPEGHKSPFDLSKPLPLIELQGHQVVPAGYFINNDLEYLKGGSLSRK</sequence>
<feature type="compositionally biased region" description="Basic residues" evidence="1">
    <location>
        <begin position="260"/>
        <end position="269"/>
    </location>
</feature>
<protein>
    <recommendedName>
        <fullName evidence="4">F-box domain-containing protein</fullName>
    </recommendedName>
</protein>
<feature type="compositionally biased region" description="Low complexity" evidence="1">
    <location>
        <begin position="744"/>
        <end position="762"/>
    </location>
</feature>
<feature type="compositionally biased region" description="Basic and acidic residues" evidence="1">
    <location>
        <begin position="312"/>
        <end position="322"/>
    </location>
</feature>
<name>A0ABQ4YG06_9ASTR</name>
<gene>
    <name evidence="2" type="ORF">Tco_0726278</name>
</gene>
<reference evidence="2" key="1">
    <citation type="journal article" date="2022" name="Int. J. Mol. Sci.">
        <title>Draft Genome of Tanacetum Coccineum: Genomic Comparison of Closely Related Tanacetum-Family Plants.</title>
        <authorList>
            <person name="Yamashiro T."/>
            <person name="Shiraishi A."/>
            <person name="Nakayama K."/>
            <person name="Satake H."/>
        </authorList>
    </citation>
    <scope>NUCLEOTIDE SEQUENCE</scope>
</reference>
<dbReference type="Proteomes" id="UP001151760">
    <property type="component" value="Unassembled WGS sequence"/>
</dbReference>
<feature type="compositionally biased region" description="Basic and acidic residues" evidence="1">
    <location>
        <begin position="705"/>
        <end position="715"/>
    </location>
</feature>
<feature type="region of interest" description="Disordered" evidence="1">
    <location>
        <begin position="246"/>
        <end position="419"/>
    </location>
</feature>